<dbReference type="AlphaFoldDB" id="A0A3S9PPV2"/>
<gene>
    <name evidence="2" type="ORF">EKH77_27060</name>
</gene>
<name>A0A3S9PPV2_STRLT</name>
<dbReference type="InterPro" id="IPR057929">
    <property type="entry name" value="RamC_N"/>
</dbReference>
<proteinExistence type="predicted"/>
<evidence type="ECO:0000259" key="1">
    <source>
        <dbReference type="Pfam" id="PF25816"/>
    </source>
</evidence>
<dbReference type="Proteomes" id="UP000267900">
    <property type="component" value="Chromosome"/>
</dbReference>
<dbReference type="RefSeq" id="WP_126916882.1">
    <property type="nucleotide sequence ID" value="NZ_CP034587.1"/>
</dbReference>
<evidence type="ECO:0000313" key="3">
    <source>
        <dbReference type="Proteomes" id="UP000267900"/>
    </source>
</evidence>
<dbReference type="EMBL" id="CP034587">
    <property type="protein sequence ID" value="AZQ74380.1"/>
    <property type="molecule type" value="Genomic_DNA"/>
</dbReference>
<reference evidence="2 3" key="1">
    <citation type="submission" date="2018-12" db="EMBL/GenBank/DDBJ databases">
        <title>The whole draft genome of Streptomyce luteoverticillatus CGMCC 15060.</title>
        <authorList>
            <person name="Feng Z."/>
            <person name="Chen G."/>
            <person name="Zhang J."/>
            <person name="Zhu H."/>
            <person name="Yu X."/>
            <person name="Zhang W."/>
            <person name="Zhang X."/>
        </authorList>
    </citation>
    <scope>NUCLEOTIDE SEQUENCE [LARGE SCALE GENOMIC DNA]</scope>
    <source>
        <strain evidence="2 3">CGMCC 15060</strain>
    </source>
</reference>
<dbReference type="OrthoDB" id="1492512at2"/>
<feature type="domain" description="RamC N-terminal" evidence="1">
    <location>
        <begin position="25"/>
        <end position="94"/>
    </location>
</feature>
<organism evidence="2 3">
    <name type="scientific">Streptomyces luteoverticillatus</name>
    <name type="common">Streptoverticillium luteoverticillatus</name>
    <dbReference type="NCBI Taxonomy" id="66425"/>
    <lineage>
        <taxon>Bacteria</taxon>
        <taxon>Bacillati</taxon>
        <taxon>Actinomycetota</taxon>
        <taxon>Actinomycetes</taxon>
        <taxon>Kitasatosporales</taxon>
        <taxon>Streptomycetaceae</taxon>
        <taxon>Streptomyces</taxon>
    </lineage>
</organism>
<evidence type="ECO:0000313" key="2">
    <source>
        <dbReference type="EMBL" id="AZQ74380.1"/>
    </source>
</evidence>
<accession>A0A3S9PPV2</accession>
<protein>
    <recommendedName>
        <fullName evidence="1">RamC N-terminal domain-containing protein</fullName>
    </recommendedName>
</protein>
<dbReference type="Pfam" id="PF25816">
    <property type="entry name" value="RamC_N"/>
    <property type="match status" value="1"/>
</dbReference>
<sequence length="102" mass="11233">MTSAPGVVTRDDSVEDLVRGAARAAGRHVRVRRWLYVHRPGAVLPDQGWKLHVAARPVTLRETLERVLPVLLRADCDFKTVLDEADLAALNSARNINPGCRG</sequence>
<keyword evidence="3" id="KW-1185">Reference proteome</keyword>